<evidence type="ECO:0000256" key="3">
    <source>
        <dbReference type="ARBA" id="ARBA00022801"/>
    </source>
</evidence>
<evidence type="ECO:0000256" key="2">
    <source>
        <dbReference type="ARBA" id="ARBA00022670"/>
    </source>
</evidence>
<dbReference type="RefSeq" id="YP_009596869.1">
    <property type="nucleotide sequence ID" value="NC_041892.1"/>
</dbReference>
<proteinExistence type="predicted"/>
<evidence type="ECO:0000256" key="5">
    <source>
        <dbReference type="ARBA" id="ARBA00023045"/>
    </source>
</evidence>
<evidence type="ECO:0000313" key="9">
    <source>
        <dbReference type="Proteomes" id="UP000223820"/>
    </source>
</evidence>
<dbReference type="GeneID" id="40072470"/>
<keyword evidence="3" id="KW-0378">Hydrolase</keyword>
<dbReference type="NCBIfam" id="TIGR01543">
    <property type="entry name" value="proheadase_HK97"/>
    <property type="match status" value="1"/>
</dbReference>
<dbReference type="KEGG" id="vg:40072470"/>
<evidence type="ECO:0000313" key="8">
    <source>
        <dbReference type="EMBL" id="AOT24299.1"/>
    </source>
</evidence>
<dbReference type="EMBL" id="KX620749">
    <property type="protein sequence ID" value="AOT24299.1"/>
    <property type="molecule type" value="Genomic_DNA"/>
</dbReference>
<keyword evidence="9" id="KW-1185">Reference proteome</keyword>
<keyword evidence="4" id="KW-0118">Viral capsid assembly</keyword>
<accession>A0A1D8ETC5</accession>
<feature type="compositionally biased region" description="Polar residues" evidence="6">
    <location>
        <begin position="211"/>
        <end position="223"/>
    </location>
</feature>
<dbReference type="InterPro" id="IPR006433">
    <property type="entry name" value="Prohead_protease"/>
</dbReference>
<evidence type="ECO:0000256" key="4">
    <source>
        <dbReference type="ARBA" id="ARBA00022950"/>
    </source>
</evidence>
<dbReference type="Proteomes" id="UP000223820">
    <property type="component" value="Segment"/>
</dbReference>
<keyword evidence="2 8" id="KW-0645">Protease</keyword>
<keyword evidence="1" id="KW-1188">Viral release from host cell</keyword>
<reference evidence="8 9" key="1">
    <citation type="submission" date="2016-07" db="EMBL/GenBank/DDBJ databases">
        <authorList>
            <person name="Modlin R.L."/>
            <person name="Cheng L.S."/>
            <person name="Marinelli L.J."/>
            <person name="Grosset N."/>
            <person name="Gautier M."/>
            <person name="Fitz-Gibbon S."/>
            <person name="Pellegrini M."/>
            <person name="Bowman C.A."/>
            <person name="Russell D.A."/>
            <person name="Jacobs-Sera D."/>
            <person name="Hatfull G.F."/>
        </authorList>
    </citation>
    <scope>NUCLEOTIDE SEQUENCE [LARGE SCALE GENOMIC DNA]</scope>
</reference>
<dbReference type="OrthoDB" id="7308at10239"/>
<feature type="domain" description="Prohead serine protease" evidence="7">
    <location>
        <begin position="23"/>
        <end position="166"/>
    </location>
</feature>
<dbReference type="GO" id="GO:0006508">
    <property type="term" value="P:proteolysis"/>
    <property type="evidence" value="ECO:0007669"/>
    <property type="project" value="UniProtKB-KW"/>
</dbReference>
<sequence>MRHKIKSTETRIKAGPDAGLKDGEFTAYPSTFTRQPDSYGDVVAKGAFADTIKAWKDSGRTMPGLFGHRMDDPELFVASATDMGEDDHGWWVKGIFDLDNPKAVQVYRLVKSGRLSQLSFAFDVDDEATVELDDGTKANELRKLKVFEFSFVPIGANQDTSIVAVKTPGDDQSSDDGDAALSDEAAAVLSEVLDVLTNSVEKIKNLLAPSGSGSDDVQASGQADANDEEPSSAPAKSKEHGVSPSAQTLSLQIDIAALSGQEGDSR</sequence>
<evidence type="ECO:0000256" key="6">
    <source>
        <dbReference type="SAM" id="MobiDB-lite"/>
    </source>
</evidence>
<evidence type="ECO:0000256" key="1">
    <source>
        <dbReference type="ARBA" id="ARBA00022612"/>
    </source>
</evidence>
<dbReference type="GO" id="GO:0008233">
    <property type="term" value="F:peptidase activity"/>
    <property type="evidence" value="ECO:0007669"/>
    <property type="project" value="UniProtKB-KW"/>
</dbReference>
<protein>
    <submittedName>
        <fullName evidence="8">Capsid maturation protease</fullName>
    </submittedName>
</protein>
<name>A0A1D8ETC5_9CAUD</name>
<evidence type="ECO:0000259" key="7">
    <source>
        <dbReference type="Pfam" id="PF04586"/>
    </source>
</evidence>
<gene>
    <name evidence="8" type="primary">5</name>
    <name evidence="8" type="ORF">B3_5</name>
</gene>
<dbReference type="InterPro" id="IPR054613">
    <property type="entry name" value="Peptidase_S78_dom"/>
</dbReference>
<dbReference type="Pfam" id="PF04586">
    <property type="entry name" value="Peptidase_S78"/>
    <property type="match status" value="1"/>
</dbReference>
<feature type="region of interest" description="Disordered" evidence="6">
    <location>
        <begin position="207"/>
        <end position="250"/>
    </location>
</feature>
<dbReference type="GO" id="GO:0046797">
    <property type="term" value="P:viral procapsid maturation"/>
    <property type="evidence" value="ECO:0007669"/>
    <property type="project" value="UniProtKB-KW"/>
</dbReference>
<keyword evidence="5" id="KW-1273">Viral capsid maturation</keyword>
<organism evidence="8 9">
    <name type="scientific">Propionibacterium phage B3</name>
    <dbReference type="NCBI Taxonomy" id="1897533"/>
    <lineage>
        <taxon>Viruses</taxon>
        <taxon>Duplodnaviria</taxon>
        <taxon>Heunggongvirae</taxon>
        <taxon>Uroviricota</taxon>
        <taxon>Caudoviricetes</taxon>
        <taxon>Anatolevirus</taxon>
        <taxon>Anatolevirus B3</taxon>
    </lineage>
</organism>